<accession>M4NNT2</accession>
<feature type="region of interest" description="Disordered" evidence="1">
    <location>
        <begin position="19"/>
        <end position="45"/>
    </location>
</feature>
<protein>
    <recommendedName>
        <fullName evidence="2">Cyanophage outer membrane protein-like beta-barrel domain-containing protein</fullName>
    </recommendedName>
</protein>
<dbReference type="KEGG" id="vg:15009674"/>
<gene>
    <name evidence="3" type="ORF">SWQG_00019</name>
</gene>
<proteinExistence type="predicted"/>
<evidence type="ECO:0000313" key="4">
    <source>
        <dbReference type="Proteomes" id="UP000204049"/>
    </source>
</evidence>
<feature type="domain" description="Cyanophage outer membrane protein-like beta-barrel" evidence="2">
    <location>
        <begin position="56"/>
        <end position="170"/>
    </location>
</feature>
<organism evidence="3 4">
    <name type="scientific">Synechococcus phage S-RIP2</name>
    <dbReference type="NCBI Taxonomy" id="754040"/>
    <lineage>
        <taxon>Viruses</taxon>
        <taxon>Duplodnaviria</taxon>
        <taxon>Heunggongvirae</taxon>
        <taxon>Uroviricota</taxon>
        <taxon>Caudoviricetes</taxon>
        <taxon>Autographivirales</taxon>
        <taxon>Sednavirus</taxon>
        <taxon>Sednavirus SRIP2</taxon>
    </lineage>
</organism>
<dbReference type="InterPro" id="IPR056410">
    <property type="entry name" value="Phage_OMP"/>
</dbReference>
<dbReference type="EMBL" id="HQ317389">
    <property type="protein sequence ID" value="AGG91316.1"/>
    <property type="molecule type" value="Genomic_DNA"/>
</dbReference>
<sequence length="170" mass="17311">MPKQKPGLYANIHAKRKRIAAGSGEKMRKPGSKGAPTAAQFKRSAKTAKKSNTQMKFLAILPATLIAAAPALAGPYANIEANSGFTGSDYTGTSTDFHLGVEGASGVASYGIQGGPTVVSPDGGAAETILTGKVFGSVAASDKLSVYGEISAAFDDVNSYGTKAGVKYSF</sequence>
<dbReference type="RefSeq" id="YP_007673165.1">
    <property type="nucleotide sequence ID" value="NC_020838.1"/>
</dbReference>
<keyword evidence="4" id="KW-1185">Reference proteome</keyword>
<reference evidence="3 4" key="1">
    <citation type="submission" date="2010-09" db="EMBL/GenBank/DDBJ databases">
        <title>The Genome Sequence of Synechococcus phage S-RIP2 isolate N1_2007.</title>
        <authorList>
            <consortium name="The Broad Institute Genome Sequencing Platform"/>
            <person name="Henn M.R."/>
            <person name="Marston M."/>
            <person name="Levin J."/>
            <person name="Malboeuf C."/>
            <person name="Casali M."/>
            <person name="Russ C."/>
            <person name="Lennon N."/>
            <person name="Chapman S.B."/>
            <person name="Erlich R."/>
            <person name="Young S.K."/>
            <person name="Yandava C."/>
            <person name="Zeng Q."/>
            <person name="Fitzgerald M.F."/>
            <person name="Alvarado L."/>
            <person name="Anderson S."/>
            <person name="Berlin A."/>
            <person name="Chen Z."/>
            <person name="Freedman E."/>
            <person name="Gellesch M."/>
            <person name="Goldberg J."/>
            <person name="Green L."/>
            <person name="Griggs A."/>
            <person name="Gujja S."/>
            <person name="Heilman E.R."/>
            <person name="Heiman D."/>
            <person name="Hollinger A."/>
            <person name="Howarth C."/>
            <person name="Larson L."/>
            <person name="Mehta T."/>
            <person name="Neiman D."/>
            <person name="Pearson M."/>
            <person name="Roberts A."/>
            <person name="Ryan E."/>
            <person name="Saif S."/>
            <person name="Shea T."/>
            <person name="Shenoy N."/>
            <person name="Sisk P."/>
            <person name="Stolte C."/>
            <person name="Sykes S."/>
            <person name="White J."/>
            <person name="Haas B."/>
            <person name="Nusbaum C."/>
            <person name="Birren B."/>
        </authorList>
    </citation>
    <scope>NUCLEOTIDE SEQUENCE [LARGE SCALE GENOMIC DNA]</scope>
</reference>
<dbReference type="Pfam" id="PF24653">
    <property type="entry name" value="Phage_OMP"/>
    <property type="match status" value="1"/>
</dbReference>
<evidence type="ECO:0000259" key="2">
    <source>
        <dbReference type="Pfam" id="PF24653"/>
    </source>
</evidence>
<dbReference type="GeneID" id="15009674"/>
<evidence type="ECO:0000256" key="1">
    <source>
        <dbReference type="SAM" id="MobiDB-lite"/>
    </source>
</evidence>
<evidence type="ECO:0000313" key="3">
    <source>
        <dbReference type="EMBL" id="AGG91316.1"/>
    </source>
</evidence>
<dbReference type="Proteomes" id="UP000204049">
    <property type="component" value="Segment"/>
</dbReference>
<name>M4NNT2_9CAUD</name>